<comment type="caution">
    <text evidence="2">The sequence shown here is derived from an EMBL/GenBank/DDBJ whole genome shotgun (WGS) entry which is preliminary data.</text>
</comment>
<dbReference type="GO" id="GO:0003676">
    <property type="term" value="F:nucleic acid binding"/>
    <property type="evidence" value="ECO:0007669"/>
    <property type="project" value="InterPro"/>
</dbReference>
<dbReference type="InterPro" id="IPR041588">
    <property type="entry name" value="Integrase_H2C2"/>
</dbReference>
<keyword evidence="3" id="KW-1185">Reference proteome</keyword>
<dbReference type="AlphaFoldDB" id="A0AAV0WKE5"/>
<feature type="domain" description="Integrase zinc-binding" evidence="1">
    <location>
        <begin position="50"/>
        <end position="103"/>
    </location>
</feature>
<evidence type="ECO:0000313" key="2">
    <source>
        <dbReference type="EMBL" id="CAI6356181.1"/>
    </source>
</evidence>
<dbReference type="Pfam" id="PF17921">
    <property type="entry name" value="Integrase_H2C2"/>
    <property type="match status" value="1"/>
</dbReference>
<proteinExistence type="predicted"/>
<evidence type="ECO:0000259" key="1">
    <source>
        <dbReference type="Pfam" id="PF17921"/>
    </source>
</evidence>
<dbReference type="InterPro" id="IPR036397">
    <property type="entry name" value="RNaseH_sf"/>
</dbReference>
<dbReference type="PANTHER" id="PTHR47331">
    <property type="entry name" value="PHD-TYPE DOMAIN-CONTAINING PROTEIN"/>
    <property type="match status" value="1"/>
</dbReference>
<organism evidence="2 3">
    <name type="scientific">Macrosiphum euphorbiae</name>
    <name type="common">potato aphid</name>
    <dbReference type="NCBI Taxonomy" id="13131"/>
    <lineage>
        <taxon>Eukaryota</taxon>
        <taxon>Metazoa</taxon>
        <taxon>Ecdysozoa</taxon>
        <taxon>Arthropoda</taxon>
        <taxon>Hexapoda</taxon>
        <taxon>Insecta</taxon>
        <taxon>Pterygota</taxon>
        <taxon>Neoptera</taxon>
        <taxon>Paraneoptera</taxon>
        <taxon>Hemiptera</taxon>
        <taxon>Sternorrhyncha</taxon>
        <taxon>Aphidomorpha</taxon>
        <taxon>Aphidoidea</taxon>
        <taxon>Aphididae</taxon>
        <taxon>Macrosiphini</taxon>
        <taxon>Macrosiphum</taxon>
    </lineage>
</organism>
<name>A0AAV0WKE5_9HEMI</name>
<dbReference type="PANTHER" id="PTHR47331:SF6">
    <property type="entry name" value="DOUBLECORTIN DOMAIN-CONTAINING PROTEIN"/>
    <property type="match status" value="1"/>
</dbReference>
<dbReference type="EMBL" id="CARXXK010000002">
    <property type="protein sequence ID" value="CAI6356181.1"/>
    <property type="molecule type" value="Genomic_DNA"/>
</dbReference>
<evidence type="ECO:0000313" key="3">
    <source>
        <dbReference type="Proteomes" id="UP001160148"/>
    </source>
</evidence>
<sequence length="163" mass="18427">MSKELKNNSKIRRLSPFIITDNLIIVRGILRHSTLSNEQKHPIVLPFGHKVTQLIFTYFHEILLHGGPQLLLSEVRLRFWPLKGRLTARSTTSRCVTCVRAKSKFENPIMATLPSTRVRPARPFVSTGVDFVGPGTLDVRSVTSIKTWIAVFVCLATRAIHLE</sequence>
<gene>
    <name evidence="2" type="ORF">MEUPH1_LOCUS11939</name>
</gene>
<dbReference type="Proteomes" id="UP001160148">
    <property type="component" value="Unassembled WGS sequence"/>
</dbReference>
<reference evidence="2 3" key="1">
    <citation type="submission" date="2023-01" db="EMBL/GenBank/DDBJ databases">
        <authorList>
            <person name="Whitehead M."/>
        </authorList>
    </citation>
    <scope>NUCLEOTIDE SEQUENCE [LARGE SCALE GENOMIC DNA]</scope>
</reference>
<accession>A0AAV0WKE5</accession>
<protein>
    <recommendedName>
        <fullName evidence="1">Integrase zinc-binding domain-containing protein</fullName>
    </recommendedName>
</protein>
<dbReference type="Gene3D" id="3.30.420.10">
    <property type="entry name" value="Ribonuclease H-like superfamily/Ribonuclease H"/>
    <property type="match status" value="1"/>
</dbReference>